<dbReference type="Proteomes" id="UP000593571">
    <property type="component" value="Unassembled WGS sequence"/>
</dbReference>
<protein>
    <submittedName>
        <fullName evidence="2">Uncharacterized protein</fullName>
    </submittedName>
</protein>
<comment type="caution">
    <text evidence="2">The sequence shown here is derived from an EMBL/GenBank/DDBJ whole genome shotgun (WGS) entry which is preliminary data.</text>
</comment>
<evidence type="ECO:0000313" key="2">
    <source>
        <dbReference type="EMBL" id="KAF6505865.1"/>
    </source>
</evidence>
<dbReference type="EMBL" id="JACASE010000001">
    <property type="protein sequence ID" value="KAF6505865.1"/>
    <property type="molecule type" value="Genomic_DNA"/>
</dbReference>
<organism evidence="2 3">
    <name type="scientific">Rousettus aegyptiacus</name>
    <name type="common">Egyptian fruit bat</name>
    <name type="synonym">Pteropus aegyptiacus</name>
    <dbReference type="NCBI Taxonomy" id="9407"/>
    <lineage>
        <taxon>Eukaryota</taxon>
        <taxon>Metazoa</taxon>
        <taxon>Chordata</taxon>
        <taxon>Craniata</taxon>
        <taxon>Vertebrata</taxon>
        <taxon>Euteleostomi</taxon>
        <taxon>Mammalia</taxon>
        <taxon>Eutheria</taxon>
        <taxon>Laurasiatheria</taxon>
        <taxon>Chiroptera</taxon>
        <taxon>Yinpterochiroptera</taxon>
        <taxon>Pteropodoidea</taxon>
        <taxon>Pteropodidae</taxon>
        <taxon>Rousettinae</taxon>
        <taxon>Rousettus</taxon>
    </lineage>
</organism>
<accession>A0A7J8KAH0</accession>
<keyword evidence="3" id="KW-1185">Reference proteome</keyword>
<evidence type="ECO:0000313" key="3">
    <source>
        <dbReference type="Proteomes" id="UP000593571"/>
    </source>
</evidence>
<dbReference type="AlphaFoldDB" id="A0A7J8KAH0"/>
<proteinExistence type="predicted"/>
<reference evidence="2 3" key="1">
    <citation type="journal article" date="2020" name="Nature">
        <title>Six reference-quality genomes reveal evolution of bat adaptations.</title>
        <authorList>
            <person name="Jebb D."/>
            <person name="Huang Z."/>
            <person name="Pippel M."/>
            <person name="Hughes G.M."/>
            <person name="Lavrichenko K."/>
            <person name="Devanna P."/>
            <person name="Winkler S."/>
            <person name="Jermiin L.S."/>
            <person name="Skirmuntt E.C."/>
            <person name="Katzourakis A."/>
            <person name="Burkitt-Gray L."/>
            <person name="Ray D.A."/>
            <person name="Sullivan K.A.M."/>
            <person name="Roscito J.G."/>
            <person name="Kirilenko B.M."/>
            <person name="Davalos L.M."/>
            <person name="Corthals A.P."/>
            <person name="Power M.L."/>
            <person name="Jones G."/>
            <person name="Ransome R.D."/>
            <person name="Dechmann D.K.N."/>
            <person name="Locatelli A.G."/>
            <person name="Puechmaille S.J."/>
            <person name="Fedrigo O."/>
            <person name="Jarvis E.D."/>
            <person name="Hiller M."/>
            <person name="Vernes S.C."/>
            <person name="Myers E.W."/>
            <person name="Teeling E.C."/>
        </authorList>
    </citation>
    <scope>NUCLEOTIDE SEQUENCE [LARGE SCALE GENOMIC DNA]</scope>
    <source>
        <strain evidence="2">MRouAeg1</strain>
        <tissue evidence="2">Muscle</tissue>
    </source>
</reference>
<evidence type="ECO:0000256" key="1">
    <source>
        <dbReference type="SAM" id="MobiDB-lite"/>
    </source>
</evidence>
<feature type="compositionally biased region" description="Pro residues" evidence="1">
    <location>
        <begin position="16"/>
        <end position="31"/>
    </location>
</feature>
<feature type="region of interest" description="Disordered" evidence="1">
    <location>
        <begin position="1"/>
        <end position="41"/>
    </location>
</feature>
<gene>
    <name evidence="2" type="ORF">HJG63_007758</name>
</gene>
<name>A0A7J8KAH0_ROUAE</name>
<sequence>METGPMPSIQHLPSPTTLPRPRAPPWDPRPPWNVGESHRSRRPGSWRLELLLHTHFHYLDSCFRMCLLRIVFNSHTSLFIKIPSSCQRFAKYRRKTISITPCNPTLPPSHCFWEYPPLLPGQSSACIFGKLEFLIYC</sequence>